<dbReference type="InterPro" id="IPR029045">
    <property type="entry name" value="ClpP/crotonase-like_dom_sf"/>
</dbReference>
<gene>
    <name evidence="1" type="ORF">ACFQND_02820</name>
</gene>
<protein>
    <submittedName>
        <fullName evidence="1">Enoyl-CoA hydratase/isomerase family protein</fullName>
    </submittedName>
</protein>
<evidence type="ECO:0000313" key="1">
    <source>
        <dbReference type="EMBL" id="MFC6280161.1"/>
    </source>
</evidence>
<evidence type="ECO:0000313" key="2">
    <source>
        <dbReference type="Proteomes" id="UP001596270"/>
    </source>
</evidence>
<reference evidence="2" key="1">
    <citation type="journal article" date="2019" name="Int. J. Syst. Evol. Microbiol.">
        <title>The Global Catalogue of Microorganisms (GCM) 10K type strain sequencing project: providing services to taxonomists for standard genome sequencing and annotation.</title>
        <authorList>
            <consortium name="The Broad Institute Genomics Platform"/>
            <consortium name="The Broad Institute Genome Sequencing Center for Infectious Disease"/>
            <person name="Wu L."/>
            <person name="Ma J."/>
        </authorList>
    </citation>
    <scope>NUCLEOTIDE SEQUENCE [LARGE SCALE GENOMIC DNA]</scope>
    <source>
        <strain evidence="2">CCUG 39402</strain>
    </source>
</reference>
<dbReference type="SUPFAM" id="SSF52096">
    <property type="entry name" value="ClpP/crotonase"/>
    <property type="match status" value="1"/>
</dbReference>
<dbReference type="EMBL" id="JBHSRS010000005">
    <property type="protein sequence ID" value="MFC6280161.1"/>
    <property type="molecule type" value="Genomic_DNA"/>
</dbReference>
<proteinExistence type="predicted"/>
<dbReference type="PANTHER" id="PTHR11941:SF54">
    <property type="entry name" value="ENOYL-COA HYDRATASE, MITOCHONDRIAL"/>
    <property type="match status" value="1"/>
</dbReference>
<dbReference type="CDD" id="cd06558">
    <property type="entry name" value="crotonase-like"/>
    <property type="match status" value="1"/>
</dbReference>
<organism evidence="1 2">
    <name type="scientific">Polaromonas aquatica</name>
    <dbReference type="NCBI Taxonomy" id="332657"/>
    <lineage>
        <taxon>Bacteria</taxon>
        <taxon>Pseudomonadati</taxon>
        <taxon>Pseudomonadota</taxon>
        <taxon>Betaproteobacteria</taxon>
        <taxon>Burkholderiales</taxon>
        <taxon>Comamonadaceae</taxon>
        <taxon>Polaromonas</taxon>
    </lineage>
</organism>
<dbReference type="PANTHER" id="PTHR11941">
    <property type="entry name" value="ENOYL-COA HYDRATASE-RELATED"/>
    <property type="match status" value="1"/>
</dbReference>
<dbReference type="Gene3D" id="3.90.226.10">
    <property type="entry name" value="2-enoyl-CoA Hydratase, Chain A, domain 1"/>
    <property type="match status" value="1"/>
</dbReference>
<accession>A0ABW1TUK6</accession>
<name>A0ABW1TUK6_9BURK</name>
<dbReference type="InterPro" id="IPR001753">
    <property type="entry name" value="Enoyl-CoA_hydra/iso"/>
</dbReference>
<dbReference type="Pfam" id="PF00378">
    <property type="entry name" value="ECH_1"/>
    <property type="match status" value="1"/>
</dbReference>
<dbReference type="Proteomes" id="UP001596270">
    <property type="component" value="Unassembled WGS sequence"/>
</dbReference>
<keyword evidence="2" id="KW-1185">Reference proteome</keyword>
<dbReference type="RefSeq" id="WP_371434501.1">
    <property type="nucleotide sequence ID" value="NZ_JBHSRS010000005.1"/>
</dbReference>
<comment type="caution">
    <text evidence="1">The sequence shown here is derived from an EMBL/GenBank/DDBJ whole genome shotgun (WGS) entry which is preliminary data.</text>
</comment>
<sequence>MTEGSIDLESNGGVTVITINRPGKRNALTAGMCSELRRAWETFRDSPDRVAILAAQGDIFTAGADLNNPPAQFWKALPEVGVDIGKPVIAATNGPVVGMGVTMIAFCDLCVAGSESKFIYPETRIGIAAGLIASLSARIPHKIAMELMLLGEPVSAQRAYEVGLVNRLVAPGAHMEEAMRMARTMSQSAPLVLKFLKEMTRETLPKSPVESTYLTQARAEQVALSEDAKEGVQAFREKRAPRFRGA</sequence>